<feature type="compositionally biased region" description="Basic and acidic residues" evidence="1">
    <location>
        <begin position="1505"/>
        <end position="1521"/>
    </location>
</feature>
<feature type="region of interest" description="Disordered" evidence="1">
    <location>
        <begin position="1"/>
        <end position="62"/>
    </location>
</feature>
<reference evidence="3" key="1">
    <citation type="submission" date="2016-07" db="EMBL/GenBank/DDBJ databases">
        <authorList>
            <consortium name="Pathogen Informatics"/>
        </authorList>
    </citation>
    <scope>NUCLEOTIDE SEQUENCE [LARGE SCALE GENOMIC DNA]</scope>
</reference>
<feature type="region of interest" description="Disordered" evidence="1">
    <location>
        <begin position="282"/>
        <end position="334"/>
    </location>
</feature>
<feature type="region of interest" description="Disordered" evidence="1">
    <location>
        <begin position="1168"/>
        <end position="1189"/>
    </location>
</feature>
<gene>
    <name evidence="2" type="ORF">PVP01_0803200</name>
</gene>
<organism evidence="2 3">
    <name type="scientific">Plasmodium vivax</name>
    <name type="common">malaria parasite P. vivax</name>
    <dbReference type="NCBI Taxonomy" id="5855"/>
    <lineage>
        <taxon>Eukaryota</taxon>
        <taxon>Sar</taxon>
        <taxon>Alveolata</taxon>
        <taxon>Apicomplexa</taxon>
        <taxon>Aconoidasida</taxon>
        <taxon>Haemosporida</taxon>
        <taxon>Plasmodiidae</taxon>
        <taxon>Plasmodium</taxon>
        <taxon>Plasmodium (Plasmodium)</taxon>
    </lineage>
</organism>
<dbReference type="VEuPathDB" id="PlasmoDB:PVX_094370"/>
<dbReference type="VEuPathDB" id="PlasmoDB:PVP01_0803200"/>
<feature type="region of interest" description="Disordered" evidence="1">
    <location>
        <begin position="1505"/>
        <end position="1526"/>
    </location>
</feature>
<dbReference type="EMBL" id="LT635619">
    <property type="protein sequence ID" value="VUZ95159.1"/>
    <property type="molecule type" value="Genomic_DNA"/>
</dbReference>
<dbReference type="Proteomes" id="UP000220605">
    <property type="component" value="Chromosome 8"/>
</dbReference>
<feature type="region of interest" description="Disordered" evidence="1">
    <location>
        <begin position="635"/>
        <end position="678"/>
    </location>
</feature>
<dbReference type="VEuPathDB" id="PlasmoDB:PVPAM_080015300"/>
<dbReference type="OrthoDB" id="378331at2759"/>
<feature type="compositionally biased region" description="Polar residues" evidence="1">
    <location>
        <begin position="49"/>
        <end position="62"/>
    </location>
</feature>
<feature type="region of interest" description="Disordered" evidence="1">
    <location>
        <begin position="1457"/>
        <end position="1492"/>
    </location>
</feature>
<feature type="region of interest" description="Disordered" evidence="1">
    <location>
        <begin position="748"/>
        <end position="767"/>
    </location>
</feature>
<name>A0A564ZTD8_PLAVI</name>
<accession>A0A564ZTD8</accession>
<protein>
    <submittedName>
        <fullName evidence="2">Uncharacterized protein</fullName>
    </submittedName>
</protein>
<evidence type="ECO:0000256" key="1">
    <source>
        <dbReference type="SAM" id="MobiDB-lite"/>
    </source>
</evidence>
<proteinExistence type="predicted"/>
<sequence length="1711" mass="194095">MNIFNFARTEKKKPSESQAVYARKGRSYDSSNDECSRLKIKGGELTPMGSETTCGDSPNAGRTNGYSLNNMLMRKKMENVQNHEWKIKQPVLFDDKSGNYKKMDVLVYPVCEQNNFYHVKEKKSNPPGRCIREGSANHPGEGKQTCTQRNFQKGRINEAFFTCGNNHKLEKDFTQGEGEKKKKKNSHAGEMLSEMGTPHDGKLVHYSHIEYANSSTHQLKNANGMNFPVGYNASDGVCFSCKGKKREGKFPGVFSATMEEQALHCCVGCANCAKSNEEKQRFVSGPRGGTRTQGGFHRKGAKVPPYKCTDTPPNSSSEVNVAHPNELSDSSGRGKRMLSASLHTFSEKIPGRNVSRIITKGGETEWSSDAPHRCDRPLFCGALHRYGDVDGGGKTNPLKLCKSRSKQHTDWCPLNGRTHMTKAVRSNTSPFVKRVEVVRQRSACGGVANKSSLMCRGGVPSKCSLTCADGVDSVARRVCRITPDSTPQGGRGLKHHVEGHRRMHNVARSLSEVLLENAGEVGEKPTEGLYFAIRGQMEKKKKKKKQNGGDNLVAYNCPAEVNTSGEDAPVMDKHEEDVHEEDMHEVSTRGEEDTRDVYIMHDAGGGENVASFPHIDDVKKGKTSTRESFTTEVSFEKGGDSTDGIGQGASNVTPNVAPYERRTPDVSDRGRKAKDRGKSCEEDLGIKCIMQLLMVLERERRRSGRGGEKKGEVVKKGRRGIRERAEGDARVYFAKYVDRVFSHEGEAAEGKREETINTSGLSGGVNRGGPEKRCAALLDRVEDHLGALDISLNEILQLNKVKKIFWYLYMKFKLADSITIEKFCELLKEKINEEMSKNYFKEYVMWGNFHSFCRYNVGNFDYKMMILENLFCLLKSYPLDYEENKGCFYMLNPQRNKMMQSSSLHGERNANVHLVKNKMNYLKLTREVNTHFKNHFFFLDKIFIPKDAFFFVKDVEEVGLKDGESKTLYVHQALVQDLNEDSEEKNAFDGFYAGSPPYQSDYYRYMRKKKVQNKMRKMKEFILYYYGFPSVQHFFEALLEFEREYKKAHRGCSSLDGRVIEEAAQLLALTGKLYAKYGEKPHVKGWSDAHGGVIPPRWGSSNLKACALEGEEANWGEKTAQVNSIAETNELNRHLGENFPDTQKRHHSECTYEEQMKGDIAATFAKWREGGPHDRLERDSLKGDSLKGDSLKGDSLKEDSLKAYSLNAYAIEGDSLKANVPREEAGSGAAEPYWLSETIEEVSPTYENFFNTVDASKKVKEINLRTLKLFTENMRKVKGYPNFTSVDEVFWGICFSDPDLPKHILFEKKIFPKNVNFNGFMKSMRYVPYVIPDFPVPSRHFISMYRSEKANEVFNSRNAFLNLLKYEGKNREMVLLRNKITSDIVKLFVFLSSSLGVETGRFGKAAGVPHGDAAPMVDSSYYINYKNYLRKGRECAANRGEYDDTSSSCSLDYIPSSLDDEMGEDNWGGFSTGEKSERGEQEEEGEVPHQGDHITHSMLNHASLKSDKTEHPYRTNNHPDEGSPNSVEELLAKKNKKMSYKYVPKWHMSNDMFLSRLVSFDEIQICLEKIYPLFMIQTALIYMIHISCCTLEEDEWRYFFEGPFTLYNSLTPEEVAMRYIKLKGGQFFKLSNIKFNKNINMHNVFMSIPENMQCAEIYRLAINGESTSTGYSAEPLDIYHLMFVSRVFWYIFLYADNFLLLRSSLFWDAPG</sequence>
<feature type="compositionally biased region" description="Basic and acidic residues" evidence="1">
    <location>
        <begin position="659"/>
        <end position="678"/>
    </location>
</feature>
<evidence type="ECO:0000313" key="3">
    <source>
        <dbReference type="Proteomes" id="UP000220605"/>
    </source>
</evidence>
<dbReference type="VEuPathDB" id="PlasmoDB:PVW1_080008500"/>
<evidence type="ECO:0000313" key="2">
    <source>
        <dbReference type="EMBL" id="VUZ95159.1"/>
    </source>
</evidence>